<accession>W2TXA1</accession>
<dbReference type="EMBL" id="KI657507">
    <property type="protein sequence ID" value="ETN86720.1"/>
    <property type="molecule type" value="Genomic_DNA"/>
</dbReference>
<keyword evidence="3" id="KW-1185">Reference proteome</keyword>
<evidence type="ECO:0000313" key="2">
    <source>
        <dbReference type="EMBL" id="ETN86720.1"/>
    </source>
</evidence>
<feature type="compositionally biased region" description="Acidic residues" evidence="1">
    <location>
        <begin position="12"/>
        <end position="25"/>
    </location>
</feature>
<feature type="compositionally biased region" description="Basic and acidic residues" evidence="1">
    <location>
        <begin position="1"/>
        <end position="11"/>
    </location>
</feature>
<evidence type="ECO:0000313" key="3">
    <source>
        <dbReference type="Proteomes" id="UP000053676"/>
    </source>
</evidence>
<sequence length="175" mass="20305">MSDEDVLKTVDEVCEDETDTEDEGERGEPEKGDEPSEEYVVTEQIEPEAQQAQAEVVAERVKQARRDADRVEPARAEGRDHPEASVREPAGEREQWRQQLRAEQRNAQQERDDLRFMLQELERQPTCPERRYSHADVRPFEQGIHMLCVLLCNPAALRRLLQSNNGRESKETLPR</sequence>
<reference evidence="3" key="1">
    <citation type="journal article" date="2014" name="Nat. Genet.">
        <title>Genome of the human hookworm Necator americanus.</title>
        <authorList>
            <person name="Tang Y.T."/>
            <person name="Gao X."/>
            <person name="Rosa B.A."/>
            <person name="Abubucker S."/>
            <person name="Hallsworth-Pepin K."/>
            <person name="Martin J."/>
            <person name="Tyagi R."/>
            <person name="Heizer E."/>
            <person name="Zhang X."/>
            <person name="Bhonagiri-Palsikar V."/>
            <person name="Minx P."/>
            <person name="Warren W.C."/>
            <person name="Wang Q."/>
            <person name="Zhan B."/>
            <person name="Hotez P.J."/>
            <person name="Sternberg P.W."/>
            <person name="Dougall A."/>
            <person name="Gaze S.T."/>
            <person name="Mulvenna J."/>
            <person name="Sotillo J."/>
            <person name="Ranganathan S."/>
            <person name="Rabelo E.M."/>
            <person name="Wilson R.K."/>
            <person name="Felgner P.L."/>
            <person name="Bethony J."/>
            <person name="Hawdon J.M."/>
            <person name="Gasser R.B."/>
            <person name="Loukas A."/>
            <person name="Mitreva M."/>
        </authorList>
    </citation>
    <scope>NUCLEOTIDE SEQUENCE [LARGE SCALE GENOMIC DNA]</scope>
</reference>
<evidence type="ECO:0000256" key="1">
    <source>
        <dbReference type="SAM" id="MobiDB-lite"/>
    </source>
</evidence>
<gene>
    <name evidence="2" type="ORF">NECAME_16176</name>
</gene>
<organism evidence="2 3">
    <name type="scientific">Necator americanus</name>
    <name type="common">Human hookworm</name>
    <dbReference type="NCBI Taxonomy" id="51031"/>
    <lineage>
        <taxon>Eukaryota</taxon>
        <taxon>Metazoa</taxon>
        <taxon>Ecdysozoa</taxon>
        <taxon>Nematoda</taxon>
        <taxon>Chromadorea</taxon>
        <taxon>Rhabditida</taxon>
        <taxon>Rhabditina</taxon>
        <taxon>Rhabditomorpha</taxon>
        <taxon>Strongyloidea</taxon>
        <taxon>Ancylostomatidae</taxon>
        <taxon>Bunostominae</taxon>
        <taxon>Necator</taxon>
    </lineage>
</organism>
<feature type="compositionally biased region" description="Low complexity" evidence="1">
    <location>
        <begin position="43"/>
        <end position="56"/>
    </location>
</feature>
<dbReference type="Proteomes" id="UP000053676">
    <property type="component" value="Unassembled WGS sequence"/>
</dbReference>
<protein>
    <submittedName>
        <fullName evidence="2">Uncharacterized protein</fullName>
    </submittedName>
</protein>
<dbReference type="CTD" id="25356202"/>
<feature type="region of interest" description="Disordered" evidence="1">
    <location>
        <begin position="1"/>
        <end position="110"/>
    </location>
</feature>
<dbReference type="KEGG" id="nai:NECAME_16176"/>
<name>W2TXA1_NECAM</name>
<dbReference type="OrthoDB" id="5864896at2759"/>
<feature type="compositionally biased region" description="Basic and acidic residues" evidence="1">
    <location>
        <begin position="57"/>
        <end position="110"/>
    </location>
</feature>
<proteinExistence type="predicted"/>
<dbReference type="AlphaFoldDB" id="W2TXA1"/>
<dbReference type="GeneID" id="25356202"/>